<keyword evidence="2" id="KW-1185">Reference proteome</keyword>
<evidence type="ECO:0000313" key="2">
    <source>
        <dbReference type="Proteomes" id="UP000317243"/>
    </source>
</evidence>
<dbReference type="AlphaFoldDB" id="A0A5C5WJT4"/>
<proteinExistence type="predicted"/>
<accession>A0A5C5WJT4</accession>
<evidence type="ECO:0000313" key="1">
    <source>
        <dbReference type="EMBL" id="TWT50112.1"/>
    </source>
</evidence>
<protein>
    <submittedName>
        <fullName evidence="1">Uncharacterized protein</fullName>
    </submittedName>
</protein>
<sequence>MIGFPSIAFDELPIERVEAAFRQETRPPVTFWGRDDSTQDDLLLCRADLQILELDPHWLPSMKLKSQHTVGSREFRMLVGTVEN</sequence>
<dbReference type="EMBL" id="SIHI01000014">
    <property type="protein sequence ID" value="TWT50112.1"/>
    <property type="molecule type" value="Genomic_DNA"/>
</dbReference>
<dbReference type="Proteomes" id="UP000317243">
    <property type="component" value="Unassembled WGS sequence"/>
</dbReference>
<organism evidence="1 2">
    <name type="scientific">Thalassoglobus neptunius</name>
    <dbReference type="NCBI Taxonomy" id="1938619"/>
    <lineage>
        <taxon>Bacteria</taxon>
        <taxon>Pseudomonadati</taxon>
        <taxon>Planctomycetota</taxon>
        <taxon>Planctomycetia</taxon>
        <taxon>Planctomycetales</taxon>
        <taxon>Planctomycetaceae</taxon>
        <taxon>Thalassoglobus</taxon>
    </lineage>
</organism>
<reference evidence="1 2" key="1">
    <citation type="submission" date="2019-02" db="EMBL/GenBank/DDBJ databases">
        <title>Deep-cultivation of Planctomycetes and their phenomic and genomic characterization uncovers novel biology.</title>
        <authorList>
            <person name="Wiegand S."/>
            <person name="Jogler M."/>
            <person name="Boedeker C."/>
            <person name="Pinto D."/>
            <person name="Vollmers J."/>
            <person name="Rivas-Marin E."/>
            <person name="Kohn T."/>
            <person name="Peeters S.H."/>
            <person name="Heuer A."/>
            <person name="Rast P."/>
            <person name="Oberbeckmann S."/>
            <person name="Bunk B."/>
            <person name="Jeske O."/>
            <person name="Meyerdierks A."/>
            <person name="Storesund J.E."/>
            <person name="Kallscheuer N."/>
            <person name="Luecker S."/>
            <person name="Lage O.M."/>
            <person name="Pohl T."/>
            <person name="Merkel B.J."/>
            <person name="Hornburger P."/>
            <person name="Mueller R.-W."/>
            <person name="Bruemmer F."/>
            <person name="Labrenz M."/>
            <person name="Spormann A.M."/>
            <person name="Op Den Camp H."/>
            <person name="Overmann J."/>
            <person name="Amann R."/>
            <person name="Jetten M.S.M."/>
            <person name="Mascher T."/>
            <person name="Medema M.H."/>
            <person name="Devos D.P."/>
            <person name="Kaster A.-K."/>
            <person name="Ovreas L."/>
            <person name="Rohde M."/>
            <person name="Galperin M.Y."/>
            <person name="Jogler C."/>
        </authorList>
    </citation>
    <scope>NUCLEOTIDE SEQUENCE [LARGE SCALE GENOMIC DNA]</scope>
    <source>
        <strain evidence="1 2">KOR42</strain>
    </source>
</reference>
<comment type="caution">
    <text evidence="1">The sequence shown here is derived from an EMBL/GenBank/DDBJ whole genome shotgun (WGS) entry which is preliminary data.</text>
</comment>
<gene>
    <name evidence="1" type="ORF">KOR42_36590</name>
</gene>
<name>A0A5C5WJT4_9PLAN</name>